<protein>
    <submittedName>
        <fullName evidence="1">Uncharacterized protein</fullName>
    </submittedName>
</protein>
<accession>A0A0D2GIT9</accession>
<evidence type="ECO:0000313" key="1">
    <source>
        <dbReference type="EMBL" id="KIX14727.1"/>
    </source>
</evidence>
<evidence type="ECO:0000313" key="2">
    <source>
        <dbReference type="Proteomes" id="UP000032233"/>
    </source>
</evidence>
<keyword evidence="2" id="KW-1185">Reference proteome</keyword>
<sequence>MGSAAQNRVKLKGCFLSFPMVVFPVGPFC</sequence>
<name>A0A0D2GIT9_9BACT</name>
<gene>
    <name evidence="1" type="ORF">X474_06190</name>
</gene>
<organism evidence="1 2">
    <name type="scientific">Dethiosulfatarculus sandiegensis</name>
    <dbReference type="NCBI Taxonomy" id="1429043"/>
    <lineage>
        <taxon>Bacteria</taxon>
        <taxon>Pseudomonadati</taxon>
        <taxon>Thermodesulfobacteriota</taxon>
        <taxon>Desulfarculia</taxon>
        <taxon>Desulfarculales</taxon>
        <taxon>Desulfarculaceae</taxon>
        <taxon>Dethiosulfatarculus</taxon>
    </lineage>
</organism>
<dbReference type="Proteomes" id="UP000032233">
    <property type="component" value="Unassembled WGS sequence"/>
</dbReference>
<dbReference type="InParanoid" id="A0A0D2GIT9"/>
<comment type="caution">
    <text evidence="1">The sequence shown here is derived from an EMBL/GenBank/DDBJ whole genome shotgun (WGS) entry which is preliminary data.</text>
</comment>
<reference evidence="1 2" key="1">
    <citation type="submission" date="2013-11" db="EMBL/GenBank/DDBJ databases">
        <title>Metagenomic analysis of a methanogenic consortium involved in long chain n-alkane degradation.</title>
        <authorList>
            <person name="Davidova I.A."/>
            <person name="Callaghan A.V."/>
            <person name="Wawrik B."/>
            <person name="Pruitt S."/>
            <person name="Marks C."/>
            <person name="Duncan K.E."/>
            <person name="Suflita J.M."/>
        </authorList>
    </citation>
    <scope>NUCLEOTIDE SEQUENCE [LARGE SCALE GENOMIC DNA]</scope>
    <source>
        <strain evidence="1 2">SPR</strain>
    </source>
</reference>
<dbReference type="EMBL" id="AZAC01000008">
    <property type="protein sequence ID" value="KIX14727.1"/>
    <property type="molecule type" value="Genomic_DNA"/>
</dbReference>
<dbReference type="STRING" id="1429043.X474_06190"/>
<proteinExistence type="predicted"/>
<dbReference type="AlphaFoldDB" id="A0A0D2GIT9"/>